<proteinExistence type="predicted"/>
<dbReference type="Proteomes" id="UP000007879">
    <property type="component" value="Unassembled WGS sequence"/>
</dbReference>
<evidence type="ECO:0000259" key="2">
    <source>
        <dbReference type="Pfam" id="PF10382"/>
    </source>
</evidence>
<name>A0AAN0JTR4_AMPQE</name>
<evidence type="ECO:0000313" key="4">
    <source>
        <dbReference type="Proteomes" id="UP000007879"/>
    </source>
</evidence>
<feature type="domain" description="5'-3' DNA helicase ZGRF1-like N-terminal" evidence="2">
    <location>
        <begin position="6"/>
        <end position="94"/>
    </location>
</feature>
<reference evidence="3" key="2">
    <citation type="submission" date="2024-06" db="UniProtKB">
        <authorList>
            <consortium name="EnsemblMetazoa"/>
        </authorList>
    </citation>
    <scope>IDENTIFICATION</scope>
</reference>
<feature type="region of interest" description="Disordered" evidence="1">
    <location>
        <begin position="259"/>
        <end position="285"/>
    </location>
</feature>
<evidence type="ECO:0000256" key="1">
    <source>
        <dbReference type="SAM" id="MobiDB-lite"/>
    </source>
</evidence>
<dbReference type="InterPro" id="IPR018838">
    <property type="entry name" value="ZGRF1-like_N"/>
</dbReference>
<sequence>MAAATNFKVFYTKHKNRKHKVWQVMIIKVLMSFTSFSKDGFLKLAHGLNMHKIYLFDFEEREIDCTYISKKVIITEGTELESQQYLIIIEETMNLKAPKSPPGRVQASLNDSSWTRGSNVCDSHELYPEGNESVNKKRSIRDIMELIITNDSNNKRTKPTNGISKGEDVLESQQGKLVIDNSKVYKEHILEPPKCNFWIPNTSPGKKMVKGQSRWSSFLHPPSPPPFKPWSLLTEKAPESFHKSLTTTTHVCVQPSLNQQLSPHSLSSPSSPILPLSSSHSGISSITNTSERSLFIPSDEEPPIVDQSKPKARDSLIRFLKPRIAIAEEHVLISPSRSLFLHPPTITHSSSGSSSKPQSPSLYYATKPATTPATISLLTSSTASPLKSPVVLSSRGEIGYCTDAVSDYDVFDTAGAIPTVCQEVPCPLSRMKDVRSRDCFEQPSLGRETITITVDDEVHPDRILGKINTAQTFSSENASEDYRNITSTALAPIYHQTKTMPFKDDNHQGTTKSSTSCSLKPLCYDNSKPSPYPWQPGGVEASFGSFPMQPGDALSRIAYNKKGMSHSQHLAPYKLLPCQRGSLMECFSKKVTGQAEIINPVRGSEYQVNSAPVPHANSTDPTINRISNDSFAIEDITINCHSVSTLSSPSLPPLFSPADSIRAGLNGTTQHSIQNEVKSMAQNNDSHSIAPSSTGSIKGSDKRYKFILSDPKIDDISLIKKNPGHFKLGLWDI</sequence>
<keyword evidence="4" id="KW-1185">Reference proteome</keyword>
<dbReference type="GeneID" id="109588484"/>
<reference evidence="4" key="1">
    <citation type="journal article" date="2010" name="Nature">
        <title>The Amphimedon queenslandica genome and the evolution of animal complexity.</title>
        <authorList>
            <person name="Srivastava M."/>
            <person name="Simakov O."/>
            <person name="Chapman J."/>
            <person name="Fahey B."/>
            <person name="Gauthier M.E."/>
            <person name="Mitros T."/>
            <person name="Richards G.S."/>
            <person name="Conaco C."/>
            <person name="Dacre M."/>
            <person name="Hellsten U."/>
            <person name="Larroux C."/>
            <person name="Putnam N.H."/>
            <person name="Stanke M."/>
            <person name="Adamska M."/>
            <person name="Darling A."/>
            <person name="Degnan S.M."/>
            <person name="Oakley T.H."/>
            <person name="Plachetzki D.C."/>
            <person name="Zhai Y."/>
            <person name="Adamski M."/>
            <person name="Calcino A."/>
            <person name="Cummins S.F."/>
            <person name="Goodstein D.M."/>
            <person name="Harris C."/>
            <person name="Jackson D.J."/>
            <person name="Leys S.P."/>
            <person name="Shu S."/>
            <person name="Woodcroft B.J."/>
            <person name="Vervoort M."/>
            <person name="Kosik K.S."/>
            <person name="Manning G."/>
            <person name="Degnan B.M."/>
            <person name="Rokhsar D.S."/>
        </authorList>
    </citation>
    <scope>NUCLEOTIDE SEQUENCE [LARGE SCALE GENOMIC DNA]</scope>
</reference>
<feature type="compositionally biased region" description="Low complexity" evidence="1">
    <location>
        <begin position="349"/>
        <end position="365"/>
    </location>
</feature>
<organism evidence="3 4">
    <name type="scientific">Amphimedon queenslandica</name>
    <name type="common">Sponge</name>
    <dbReference type="NCBI Taxonomy" id="400682"/>
    <lineage>
        <taxon>Eukaryota</taxon>
        <taxon>Metazoa</taxon>
        <taxon>Porifera</taxon>
        <taxon>Demospongiae</taxon>
        <taxon>Heteroscleromorpha</taxon>
        <taxon>Haplosclerida</taxon>
        <taxon>Niphatidae</taxon>
        <taxon>Amphimedon</taxon>
    </lineage>
</organism>
<dbReference type="AlphaFoldDB" id="A0AAN0JTR4"/>
<dbReference type="EnsemblMetazoa" id="XM_020004671.1">
    <property type="protein sequence ID" value="XP_019860230.1"/>
    <property type="gene ID" value="LOC109588484"/>
</dbReference>
<dbReference type="KEGG" id="aqu:109588484"/>
<dbReference type="Pfam" id="PF10382">
    <property type="entry name" value="ZGRF1-like_N"/>
    <property type="match status" value="1"/>
</dbReference>
<accession>A0AAN0JTR4</accession>
<feature type="region of interest" description="Disordered" evidence="1">
    <location>
        <begin position="346"/>
        <end position="365"/>
    </location>
</feature>
<protein>
    <recommendedName>
        <fullName evidence="2">5'-3' DNA helicase ZGRF1-like N-terminal domain-containing protein</fullName>
    </recommendedName>
</protein>
<dbReference type="RefSeq" id="XP_019860230.1">
    <property type="nucleotide sequence ID" value="XM_020004671.1"/>
</dbReference>
<evidence type="ECO:0000313" key="3">
    <source>
        <dbReference type="EnsemblMetazoa" id="XP_019860230.1"/>
    </source>
</evidence>